<evidence type="ECO:0000256" key="14">
    <source>
        <dbReference type="SAM" id="Phobius"/>
    </source>
</evidence>
<evidence type="ECO:0000256" key="4">
    <source>
        <dbReference type="ARBA" id="ARBA00021741"/>
    </source>
</evidence>
<gene>
    <name evidence="16" type="ORF">BQ4739_LOCUS1284</name>
</gene>
<keyword evidence="7" id="KW-0762">Sugar transport</keyword>
<evidence type="ECO:0000256" key="2">
    <source>
        <dbReference type="ARBA" id="ARBA00004653"/>
    </source>
</evidence>
<evidence type="ECO:0000256" key="11">
    <source>
        <dbReference type="ARBA" id="ARBA00023034"/>
    </source>
</evidence>
<keyword evidence="8 14" id="KW-0812">Transmembrane</keyword>
<evidence type="ECO:0000256" key="1">
    <source>
        <dbReference type="ARBA" id="ARBA00004651"/>
    </source>
</evidence>
<organism evidence="16 17">
    <name type="scientific">Tetradesmus obliquus</name>
    <name type="common">Green alga</name>
    <name type="synonym">Acutodesmus obliquus</name>
    <dbReference type="NCBI Taxonomy" id="3088"/>
    <lineage>
        <taxon>Eukaryota</taxon>
        <taxon>Viridiplantae</taxon>
        <taxon>Chlorophyta</taxon>
        <taxon>core chlorophytes</taxon>
        <taxon>Chlorophyceae</taxon>
        <taxon>CS clade</taxon>
        <taxon>Sphaeropleales</taxon>
        <taxon>Scenedesmaceae</taxon>
        <taxon>Tetradesmus</taxon>
    </lineage>
</organism>
<evidence type="ECO:0000256" key="7">
    <source>
        <dbReference type="ARBA" id="ARBA00022597"/>
    </source>
</evidence>
<dbReference type="InterPro" id="IPR047664">
    <property type="entry name" value="SWEET"/>
</dbReference>
<sequence length="196" mass="20450">MLIMCSGSLVVLVLAVMTRFVCSAAQGKLLWGFTCNAITISYYGAPLSSALVVVRSKDSSSIYLPTCIANLVNASLWVAYGIAVKDPFIWVPNGVGGVFAVLLILLCVIFPGKAATAATGQQGLLPKSQGRNSKEHLLLGSQAGTQEGCIRAYCPADASPATSGHGQVEVVTSASTLKATSSELQQRRGSNTTPER</sequence>
<dbReference type="Pfam" id="PF03083">
    <property type="entry name" value="MtN3_slv"/>
    <property type="match status" value="1"/>
</dbReference>
<keyword evidence="5" id="KW-0813">Transport</keyword>
<feature type="region of interest" description="Disordered" evidence="13">
    <location>
        <begin position="175"/>
        <end position="196"/>
    </location>
</feature>
<evidence type="ECO:0000313" key="16">
    <source>
        <dbReference type="EMBL" id="SZX60760.1"/>
    </source>
</evidence>
<dbReference type="PANTHER" id="PTHR10791:SF224">
    <property type="entry name" value="SUGAR TRANSPORTER SWEET"/>
    <property type="match status" value="1"/>
</dbReference>
<dbReference type="GO" id="GO:0000139">
    <property type="term" value="C:Golgi membrane"/>
    <property type="evidence" value="ECO:0007669"/>
    <property type="project" value="UniProtKB-SubCell"/>
</dbReference>
<comment type="similarity">
    <text evidence="3">Belongs to the SWEET sugar transporter family.</text>
</comment>
<evidence type="ECO:0000256" key="6">
    <source>
        <dbReference type="ARBA" id="ARBA00022475"/>
    </source>
</evidence>
<evidence type="ECO:0000313" key="17">
    <source>
        <dbReference type="Proteomes" id="UP000256970"/>
    </source>
</evidence>
<evidence type="ECO:0000256" key="10">
    <source>
        <dbReference type="ARBA" id="ARBA00022989"/>
    </source>
</evidence>
<dbReference type="InterPro" id="IPR004316">
    <property type="entry name" value="SWEET_rpt"/>
</dbReference>
<accession>A0A383V748</accession>
<dbReference type="GO" id="GO:0051119">
    <property type="term" value="F:sugar transmembrane transporter activity"/>
    <property type="evidence" value="ECO:0007669"/>
    <property type="project" value="InterPro"/>
</dbReference>
<dbReference type="AlphaFoldDB" id="A0A383V748"/>
<dbReference type="GO" id="GO:0005886">
    <property type="term" value="C:plasma membrane"/>
    <property type="evidence" value="ECO:0007669"/>
    <property type="project" value="UniProtKB-SubCell"/>
</dbReference>
<dbReference type="Gene3D" id="1.20.1280.290">
    <property type="match status" value="1"/>
</dbReference>
<feature type="chain" id="PRO_5016888559" description="Sugar transporter SWEET1" evidence="15">
    <location>
        <begin position="24"/>
        <end position="196"/>
    </location>
</feature>
<reference evidence="16 17" key="1">
    <citation type="submission" date="2016-10" db="EMBL/GenBank/DDBJ databases">
        <authorList>
            <person name="Cai Z."/>
        </authorList>
    </citation>
    <scope>NUCLEOTIDE SEQUENCE [LARGE SCALE GENOMIC DNA]</scope>
</reference>
<keyword evidence="15" id="KW-0732">Signal</keyword>
<feature type="transmembrane region" description="Helical" evidence="14">
    <location>
        <begin position="89"/>
        <end position="110"/>
    </location>
</feature>
<evidence type="ECO:0000256" key="13">
    <source>
        <dbReference type="SAM" id="MobiDB-lite"/>
    </source>
</evidence>
<dbReference type="Proteomes" id="UP000256970">
    <property type="component" value="Unassembled WGS sequence"/>
</dbReference>
<evidence type="ECO:0000256" key="15">
    <source>
        <dbReference type="SAM" id="SignalP"/>
    </source>
</evidence>
<feature type="signal peptide" evidence="15">
    <location>
        <begin position="1"/>
        <end position="23"/>
    </location>
</feature>
<keyword evidence="12 14" id="KW-0472">Membrane</keyword>
<name>A0A383V748_TETOB</name>
<keyword evidence="6" id="KW-1003">Cell membrane</keyword>
<evidence type="ECO:0000256" key="3">
    <source>
        <dbReference type="ARBA" id="ARBA00007809"/>
    </source>
</evidence>
<dbReference type="FunFam" id="1.20.1280.290:FF:000004">
    <property type="entry name" value="Sugar transporter SWEET"/>
    <property type="match status" value="1"/>
</dbReference>
<feature type="transmembrane region" description="Helical" evidence="14">
    <location>
        <begin position="34"/>
        <end position="54"/>
    </location>
</feature>
<evidence type="ECO:0000256" key="9">
    <source>
        <dbReference type="ARBA" id="ARBA00022737"/>
    </source>
</evidence>
<comment type="subcellular location">
    <subcellularLocation>
        <location evidence="1">Cell membrane</location>
        <topology evidence="1">Multi-pass membrane protein</topology>
    </subcellularLocation>
    <subcellularLocation>
        <location evidence="2">Golgi apparatus membrane</location>
        <topology evidence="2">Multi-pass membrane protein</topology>
    </subcellularLocation>
</comment>
<keyword evidence="17" id="KW-1185">Reference proteome</keyword>
<protein>
    <recommendedName>
        <fullName evidence="4">Sugar transporter SWEET1</fullName>
    </recommendedName>
</protein>
<evidence type="ECO:0000256" key="8">
    <source>
        <dbReference type="ARBA" id="ARBA00022692"/>
    </source>
</evidence>
<proteinExistence type="inferred from homology"/>
<evidence type="ECO:0000256" key="12">
    <source>
        <dbReference type="ARBA" id="ARBA00023136"/>
    </source>
</evidence>
<dbReference type="EMBL" id="FNXT01000098">
    <property type="protein sequence ID" value="SZX60760.1"/>
    <property type="molecule type" value="Genomic_DNA"/>
</dbReference>
<keyword evidence="10 14" id="KW-1133">Transmembrane helix</keyword>
<keyword evidence="9" id="KW-0677">Repeat</keyword>
<feature type="transmembrane region" description="Helical" evidence="14">
    <location>
        <begin position="61"/>
        <end position="83"/>
    </location>
</feature>
<dbReference type="PANTHER" id="PTHR10791">
    <property type="entry name" value="RAG1-ACTIVATING PROTEIN 1"/>
    <property type="match status" value="1"/>
</dbReference>
<keyword evidence="11" id="KW-0333">Golgi apparatus</keyword>
<evidence type="ECO:0000256" key="5">
    <source>
        <dbReference type="ARBA" id="ARBA00022448"/>
    </source>
</evidence>